<comment type="similarity">
    <text evidence="1">Belongs to the peptidase S33 family. ABHD4/ABHD5 subfamily.</text>
</comment>
<feature type="compositionally biased region" description="Low complexity" evidence="2">
    <location>
        <begin position="1"/>
        <end position="17"/>
    </location>
</feature>
<feature type="region of interest" description="Disordered" evidence="2">
    <location>
        <begin position="261"/>
        <end position="280"/>
    </location>
</feature>
<dbReference type="GO" id="GO:0035965">
    <property type="term" value="P:cardiolipin acyl-chain remodeling"/>
    <property type="evidence" value="ECO:0007669"/>
    <property type="project" value="TreeGrafter"/>
</dbReference>
<accession>A0A5E8BIC6</accession>
<dbReference type="GO" id="GO:0005743">
    <property type="term" value="C:mitochondrial inner membrane"/>
    <property type="evidence" value="ECO:0007669"/>
    <property type="project" value="TreeGrafter"/>
</dbReference>
<evidence type="ECO:0000256" key="2">
    <source>
        <dbReference type="SAM" id="MobiDB-lite"/>
    </source>
</evidence>
<sequence length="504" mass="56692">MSSTTSDHQDSQQQQRTSRSEPGRSVVGYKDAFKQWLWQPSQVDAEDGILNLVQGIPADRTVAHNHTEITVPAAITGGSSSDPPKTYFINEYAITTPPEKEKNVLVMMHGYGAGLSFFFKNFGPLAAGLGSSWSIYALDWLGYGGSSRPKFRVRTSDLSATENVTLPSPINPQKSQVLHENVVTRETEDWFVESLEAWRAAKGIERFTLMGHSMGGYFAAAYAFRYPQRVERLVMVSPAGVERGYDPSLDNETSFRKAFLSKSKEADKTDEPTLQDEVDKPQSDIQHADHDTHHHTLNNKNQPEMEVTEFGERPKGWRSAENRRLRFGPRISYLWNNHYSPFFFIRASTFLGPRLVSYWSYNRFNGLTIAERDAMHTYAYKIMSGSGSGEYAITRILAPGALPRMPLLDRLDSTFGLLKCPSLWMYGQQDWMDVDAGFEAVKALNALDAKVQTAAAAASRNGQQTTPPINRKADYVEIPQAGHHLYLDNPNAFNTVLLRYLLRK</sequence>
<gene>
    <name evidence="4" type="ORF">SAPINGB_P002874</name>
</gene>
<dbReference type="Proteomes" id="UP000398389">
    <property type="component" value="Unassembled WGS sequence"/>
</dbReference>
<reference evidence="4 5" key="1">
    <citation type="submission" date="2019-09" db="EMBL/GenBank/DDBJ databases">
        <authorList>
            <person name="Brejova B."/>
        </authorList>
    </citation>
    <scope>NUCLEOTIDE SEQUENCE [LARGE SCALE GENOMIC DNA]</scope>
</reference>
<dbReference type="Pfam" id="PF00561">
    <property type="entry name" value="Abhydrolase_1"/>
    <property type="match status" value="1"/>
</dbReference>
<feature type="region of interest" description="Disordered" evidence="2">
    <location>
        <begin position="1"/>
        <end position="25"/>
    </location>
</feature>
<dbReference type="GO" id="GO:0006654">
    <property type="term" value="P:phosphatidic acid biosynthetic process"/>
    <property type="evidence" value="ECO:0007669"/>
    <property type="project" value="TreeGrafter"/>
</dbReference>
<evidence type="ECO:0000256" key="1">
    <source>
        <dbReference type="ARBA" id="ARBA00038097"/>
    </source>
</evidence>
<keyword evidence="5" id="KW-1185">Reference proteome</keyword>
<dbReference type="GO" id="GO:0055088">
    <property type="term" value="P:lipid homeostasis"/>
    <property type="evidence" value="ECO:0007669"/>
    <property type="project" value="TreeGrafter"/>
</dbReference>
<dbReference type="InterPro" id="IPR029058">
    <property type="entry name" value="AB_hydrolase_fold"/>
</dbReference>
<dbReference type="EMBL" id="CABVLU010000002">
    <property type="protein sequence ID" value="VVT50769.1"/>
    <property type="molecule type" value="Genomic_DNA"/>
</dbReference>
<dbReference type="GeneID" id="43581692"/>
<dbReference type="AlphaFoldDB" id="A0A5E8BIC6"/>
<evidence type="ECO:0000313" key="4">
    <source>
        <dbReference type="EMBL" id="VVT50769.1"/>
    </source>
</evidence>
<evidence type="ECO:0000313" key="5">
    <source>
        <dbReference type="Proteomes" id="UP000398389"/>
    </source>
</evidence>
<dbReference type="PANTHER" id="PTHR42886:SF29">
    <property type="entry name" value="PUMMELIG, ISOFORM A"/>
    <property type="match status" value="1"/>
</dbReference>
<feature type="compositionally biased region" description="Basic and acidic residues" evidence="2">
    <location>
        <begin position="285"/>
        <end position="294"/>
    </location>
</feature>
<proteinExistence type="inferred from homology"/>
<protein>
    <recommendedName>
        <fullName evidence="3">AB hydrolase-1 domain-containing protein</fullName>
    </recommendedName>
</protein>
<dbReference type="GO" id="GO:0004623">
    <property type="term" value="F:phospholipase A2 activity"/>
    <property type="evidence" value="ECO:0007669"/>
    <property type="project" value="TreeGrafter"/>
</dbReference>
<feature type="domain" description="AB hydrolase-1" evidence="3">
    <location>
        <begin position="103"/>
        <end position="276"/>
    </location>
</feature>
<name>A0A5E8BIC6_9ASCO</name>
<feature type="region of interest" description="Disordered" evidence="2">
    <location>
        <begin position="285"/>
        <end position="312"/>
    </location>
</feature>
<evidence type="ECO:0000259" key="3">
    <source>
        <dbReference type="Pfam" id="PF00561"/>
    </source>
</evidence>
<feature type="compositionally biased region" description="Basic and acidic residues" evidence="2">
    <location>
        <begin position="262"/>
        <end position="280"/>
    </location>
</feature>
<dbReference type="PANTHER" id="PTHR42886">
    <property type="entry name" value="RE40534P-RELATED"/>
    <property type="match status" value="1"/>
</dbReference>
<dbReference type="Gene3D" id="3.40.50.1820">
    <property type="entry name" value="alpha/beta hydrolase"/>
    <property type="match status" value="1"/>
</dbReference>
<dbReference type="SUPFAM" id="SSF53474">
    <property type="entry name" value="alpha/beta-Hydrolases"/>
    <property type="match status" value="1"/>
</dbReference>
<dbReference type="GO" id="GO:0042171">
    <property type="term" value="F:lysophosphatidic acid acyltransferase activity"/>
    <property type="evidence" value="ECO:0007669"/>
    <property type="project" value="TreeGrafter"/>
</dbReference>
<dbReference type="RefSeq" id="XP_031853483.1">
    <property type="nucleotide sequence ID" value="XM_031997592.1"/>
</dbReference>
<dbReference type="OrthoDB" id="7457040at2759"/>
<dbReference type="InterPro" id="IPR000073">
    <property type="entry name" value="AB_hydrolase_1"/>
</dbReference>
<organism evidence="4 5">
    <name type="scientific">Magnusiomyces paraingens</name>
    <dbReference type="NCBI Taxonomy" id="2606893"/>
    <lineage>
        <taxon>Eukaryota</taxon>
        <taxon>Fungi</taxon>
        <taxon>Dikarya</taxon>
        <taxon>Ascomycota</taxon>
        <taxon>Saccharomycotina</taxon>
        <taxon>Dipodascomycetes</taxon>
        <taxon>Dipodascales</taxon>
        <taxon>Dipodascaceae</taxon>
        <taxon>Magnusiomyces</taxon>
    </lineage>
</organism>